<gene>
    <name evidence="1" type="ORF">H7C18_19855</name>
</gene>
<dbReference type="Pfam" id="PF10076">
    <property type="entry name" value="Phage_Mu_Gp48"/>
    <property type="match status" value="1"/>
</dbReference>
<proteinExistence type="predicted"/>
<dbReference type="AlphaFoldDB" id="A0A7X0VYQ2"/>
<dbReference type="EMBL" id="JACJVO010000024">
    <property type="protein sequence ID" value="MBB6733178.1"/>
    <property type="molecule type" value="Genomic_DNA"/>
</dbReference>
<sequence>MTDHIMKYLPSYYQDIEDFTAMAAAENSEFDSLDTDVQRLLDDQFVLTASTAAIARREAMLGIQADPSKETLDFRRKRILNRYQTKPPFTVRYLQQQLDRLVGPGMTVVSVDVQNFILYVTTNIENANVFKEIIRTVEMVKPANIVYQQNTALNITLELDESISRQTIDWNYKLDGSWNLGEKAFSTLGVEVPVI</sequence>
<evidence type="ECO:0000313" key="2">
    <source>
        <dbReference type="Proteomes" id="UP000564644"/>
    </source>
</evidence>
<evidence type="ECO:0000313" key="1">
    <source>
        <dbReference type="EMBL" id="MBB6733178.1"/>
    </source>
</evidence>
<keyword evidence="2" id="KW-1185">Reference proteome</keyword>
<organism evidence="1 2">
    <name type="scientific">Cohnella zeiphila</name>
    <dbReference type="NCBI Taxonomy" id="2761120"/>
    <lineage>
        <taxon>Bacteria</taxon>
        <taxon>Bacillati</taxon>
        <taxon>Bacillota</taxon>
        <taxon>Bacilli</taxon>
        <taxon>Bacillales</taxon>
        <taxon>Paenibacillaceae</taxon>
        <taxon>Cohnella</taxon>
    </lineage>
</organism>
<reference evidence="1 2" key="1">
    <citation type="submission" date="2020-08" db="EMBL/GenBank/DDBJ databases">
        <title>Cohnella phylogeny.</title>
        <authorList>
            <person name="Dunlap C."/>
        </authorList>
    </citation>
    <scope>NUCLEOTIDE SEQUENCE [LARGE SCALE GENOMIC DNA]</scope>
    <source>
        <strain evidence="1 2">CBP 2801</strain>
    </source>
</reference>
<accession>A0A7X0VYQ2</accession>
<protein>
    <submittedName>
        <fullName evidence="1">DUF2313 domain-containing protein</fullName>
    </submittedName>
</protein>
<dbReference type="InterPro" id="IPR018755">
    <property type="entry name" value="Phage_Mu_Gp48"/>
</dbReference>
<comment type="caution">
    <text evidence="1">The sequence shown here is derived from an EMBL/GenBank/DDBJ whole genome shotgun (WGS) entry which is preliminary data.</text>
</comment>
<dbReference type="Proteomes" id="UP000564644">
    <property type="component" value="Unassembled WGS sequence"/>
</dbReference>
<name>A0A7X0VYQ2_9BACL</name>